<keyword evidence="5" id="KW-0808">Transferase</keyword>
<name>A0A2X3APB4_9ACTO</name>
<sequence>MHLTPAPQEETTITFAAMGTLVTVSWRNTHQVAEVLRVSLPQRVAQLEDDLSRFRADSPVSRLDTEWINVGPHCAAVFHAAKDWSQRTGGFFKLFPRLGLSAETLQLRGEQARLTVHAGAGCLDLGGIAKGYAAAHLASLIAESGGSDILVSFGGSSIVAPDRQATIKVQSPWIGSEFLGNLQIENESLSFSALPQTEIVPTLVRSHIRGLDGQLAFTDICAALVAGPDAMSCEALSTALIAGGTPLLHDLTQKGVLGAAYRALAMTSNGRVFSDPALQLHITLDLPEPLPLSDTPKA</sequence>
<keyword evidence="6" id="KW-0479">Metal-binding</keyword>
<evidence type="ECO:0000256" key="5">
    <source>
        <dbReference type="ARBA" id="ARBA00022679"/>
    </source>
</evidence>
<evidence type="ECO:0000256" key="7">
    <source>
        <dbReference type="ARBA" id="ARBA00022827"/>
    </source>
</evidence>
<dbReference type="InterPro" id="IPR024932">
    <property type="entry name" value="ApbE"/>
</dbReference>
<evidence type="ECO:0000256" key="4">
    <source>
        <dbReference type="ARBA" id="ARBA00022630"/>
    </source>
</evidence>
<dbReference type="Proteomes" id="UP000250245">
    <property type="component" value="Unassembled WGS sequence"/>
</dbReference>
<protein>
    <recommendedName>
        <fullName evidence="3">FAD:protein FMN transferase</fullName>
        <ecNumber evidence="2">2.7.1.180</ecNumber>
    </recommendedName>
    <alternativeName>
        <fullName evidence="9">Flavin transferase</fullName>
    </alternativeName>
</protein>
<dbReference type="SUPFAM" id="SSF143631">
    <property type="entry name" value="ApbE-like"/>
    <property type="match status" value="1"/>
</dbReference>
<evidence type="ECO:0000313" key="12">
    <source>
        <dbReference type="Proteomes" id="UP000250245"/>
    </source>
</evidence>
<evidence type="ECO:0000256" key="9">
    <source>
        <dbReference type="ARBA" id="ARBA00031306"/>
    </source>
</evidence>
<evidence type="ECO:0000256" key="6">
    <source>
        <dbReference type="ARBA" id="ARBA00022723"/>
    </source>
</evidence>
<keyword evidence="4" id="KW-0285">Flavoprotein</keyword>
<dbReference type="PANTHER" id="PTHR30040">
    <property type="entry name" value="THIAMINE BIOSYNTHESIS LIPOPROTEIN APBE"/>
    <property type="match status" value="1"/>
</dbReference>
<dbReference type="GO" id="GO:0016740">
    <property type="term" value="F:transferase activity"/>
    <property type="evidence" value="ECO:0007669"/>
    <property type="project" value="UniProtKB-KW"/>
</dbReference>
<dbReference type="GO" id="GO:0046872">
    <property type="term" value="F:metal ion binding"/>
    <property type="evidence" value="ECO:0007669"/>
    <property type="project" value="UniProtKB-KW"/>
</dbReference>
<evidence type="ECO:0000313" key="11">
    <source>
        <dbReference type="EMBL" id="SQB64799.1"/>
    </source>
</evidence>
<evidence type="ECO:0000256" key="1">
    <source>
        <dbReference type="ARBA" id="ARBA00001946"/>
    </source>
</evidence>
<dbReference type="InterPro" id="IPR003374">
    <property type="entry name" value="ApbE-like_sf"/>
</dbReference>
<comment type="cofactor">
    <cofactor evidence="1">
        <name>Mg(2+)</name>
        <dbReference type="ChEBI" id="CHEBI:18420"/>
    </cofactor>
</comment>
<dbReference type="EMBL" id="UASJ01000001">
    <property type="protein sequence ID" value="SQB64799.1"/>
    <property type="molecule type" value="Genomic_DNA"/>
</dbReference>
<keyword evidence="7" id="KW-0274">FAD</keyword>
<dbReference type="GeneID" id="55565553"/>
<dbReference type="AlphaFoldDB" id="A0A2X3APB4"/>
<dbReference type="Pfam" id="PF02424">
    <property type="entry name" value="ApbE"/>
    <property type="match status" value="2"/>
</dbReference>
<evidence type="ECO:0000256" key="2">
    <source>
        <dbReference type="ARBA" id="ARBA00011955"/>
    </source>
</evidence>
<dbReference type="PANTHER" id="PTHR30040:SF2">
    <property type="entry name" value="FAD:PROTEIN FMN TRANSFERASE"/>
    <property type="match status" value="1"/>
</dbReference>
<evidence type="ECO:0000256" key="10">
    <source>
        <dbReference type="ARBA" id="ARBA00048540"/>
    </source>
</evidence>
<accession>A0A2X3APB4</accession>
<dbReference type="Gene3D" id="3.10.520.10">
    <property type="entry name" value="ApbE-like domains"/>
    <property type="match status" value="2"/>
</dbReference>
<comment type="catalytic activity">
    <reaction evidence="10">
        <text>L-threonyl-[protein] + FAD = FMN-L-threonyl-[protein] + AMP + H(+)</text>
        <dbReference type="Rhea" id="RHEA:36847"/>
        <dbReference type="Rhea" id="RHEA-COMP:11060"/>
        <dbReference type="Rhea" id="RHEA-COMP:11061"/>
        <dbReference type="ChEBI" id="CHEBI:15378"/>
        <dbReference type="ChEBI" id="CHEBI:30013"/>
        <dbReference type="ChEBI" id="CHEBI:57692"/>
        <dbReference type="ChEBI" id="CHEBI:74257"/>
        <dbReference type="ChEBI" id="CHEBI:456215"/>
        <dbReference type="EC" id="2.7.1.180"/>
    </reaction>
</comment>
<keyword evidence="8" id="KW-0460">Magnesium</keyword>
<evidence type="ECO:0000256" key="3">
    <source>
        <dbReference type="ARBA" id="ARBA00016337"/>
    </source>
</evidence>
<dbReference type="RefSeq" id="WP_013189389.1">
    <property type="nucleotide sequence ID" value="NZ_CP068112.1"/>
</dbReference>
<organism evidence="11 12">
    <name type="scientific">Mobiluncus curtisii</name>
    <dbReference type="NCBI Taxonomy" id="2051"/>
    <lineage>
        <taxon>Bacteria</taxon>
        <taxon>Bacillati</taxon>
        <taxon>Actinomycetota</taxon>
        <taxon>Actinomycetes</taxon>
        <taxon>Actinomycetales</taxon>
        <taxon>Actinomycetaceae</taxon>
        <taxon>Mobiluncus</taxon>
    </lineage>
</organism>
<dbReference type="EC" id="2.7.1.180" evidence="2"/>
<evidence type="ECO:0000256" key="8">
    <source>
        <dbReference type="ARBA" id="ARBA00022842"/>
    </source>
</evidence>
<gene>
    <name evidence="11" type="ORF">NCTC11820_01153</name>
</gene>
<reference evidence="11 12" key="1">
    <citation type="submission" date="2018-06" db="EMBL/GenBank/DDBJ databases">
        <authorList>
            <consortium name="Pathogen Informatics"/>
            <person name="Doyle S."/>
        </authorList>
    </citation>
    <scope>NUCLEOTIDE SEQUENCE [LARGE SCALE GENOMIC DNA]</scope>
    <source>
        <strain evidence="11 12">NCTC11820</strain>
    </source>
</reference>
<proteinExistence type="predicted"/>
<keyword evidence="11" id="KW-0449">Lipoprotein</keyword>